<sequence>MSDARAAADAAYAELLERVGEAKPERRLDATRRAVEVLGDPQKAYPIIHITGTNGKTSTSRIAESLLRAYGLRTGLLTSPHLERFNERILIDGKPIADDALARNWAEIKPYLELVDKELTDAGRPRLTFFEAVTALGFACFADAPVDVAVIEVGMGGEWDSTNIGDGTVAVFTPISLDHMAALGNTIAEIARTKAGIIKDGATVITARQPPEALREIEAKARAHGASVIAQPAQFDVTATAVAVGGQLIDVRGVAGAYDGLSLPLYGDHQAQNAAVAIAAVEAFIGGGSQRLSTELVEEGIAGASSPGRLQLIGTEPTVLVDAAHNPAGAATLHAALDRFFDFDELAFVLGVLTDKDAHGIVDQLAPHAALLIVTQSHSERARSAEDLAEDIYEWTSERVDEIADLGDAIEAARSWAAEGEKRAVVVTGSITLVGEAMTLAEHRGWKGGRPGELSEAEDGA</sequence>
<dbReference type="Gene3D" id="3.90.190.20">
    <property type="entry name" value="Mur ligase, C-terminal domain"/>
    <property type="match status" value="1"/>
</dbReference>
<name>A0ABV8Q633_9MICO</name>
<keyword evidence="6 10" id="KW-0067">ATP-binding</keyword>
<dbReference type="InterPro" id="IPR001645">
    <property type="entry name" value="Folylpolyglutamate_synth"/>
</dbReference>
<dbReference type="EC" id="6.3.2.17" evidence="2"/>
<keyword evidence="3 10" id="KW-0436">Ligase</keyword>
<accession>A0ABV8Q633</accession>
<evidence type="ECO:0000256" key="8">
    <source>
        <dbReference type="ARBA" id="ARBA00030592"/>
    </source>
</evidence>
<proteinExistence type="inferred from homology"/>
<evidence type="ECO:0000259" key="11">
    <source>
        <dbReference type="Pfam" id="PF02875"/>
    </source>
</evidence>
<dbReference type="InterPro" id="IPR036615">
    <property type="entry name" value="Mur_ligase_C_dom_sf"/>
</dbReference>
<keyword evidence="4" id="KW-0479">Metal-binding</keyword>
<evidence type="ECO:0000256" key="6">
    <source>
        <dbReference type="ARBA" id="ARBA00022840"/>
    </source>
</evidence>
<feature type="domain" description="Mur ligase C-terminal" evidence="11">
    <location>
        <begin position="308"/>
        <end position="430"/>
    </location>
</feature>
<dbReference type="PANTHER" id="PTHR11136">
    <property type="entry name" value="FOLYLPOLYGLUTAMATE SYNTHASE-RELATED"/>
    <property type="match status" value="1"/>
</dbReference>
<dbReference type="Gene3D" id="3.40.1190.10">
    <property type="entry name" value="Mur-like, catalytic domain"/>
    <property type="match status" value="1"/>
</dbReference>
<dbReference type="InterPro" id="IPR013221">
    <property type="entry name" value="Mur_ligase_cen"/>
</dbReference>
<evidence type="ECO:0000256" key="2">
    <source>
        <dbReference type="ARBA" id="ARBA00013025"/>
    </source>
</evidence>
<dbReference type="InterPro" id="IPR036565">
    <property type="entry name" value="Mur-like_cat_sf"/>
</dbReference>
<evidence type="ECO:0000256" key="10">
    <source>
        <dbReference type="PIRNR" id="PIRNR001563"/>
    </source>
</evidence>
<dbReference type="RefSeq" id="WP_390227822.1">
    <property type="nucleotide sequence ID" value="NZ_JBHSCN010000003.1"/>
</dbReference>
<organism evidence="13 14">
    <name type="scientific">Gryllotalpicola reticulitermitis</name>
    <dbReference type="NCBI Taxonomy" id="1184153"/>
    <lineage>
        <taxon>Bacteria</taxon>
        <taxon>Bacillati</taxon>
        <taxon>Actinomycetota</taxon>
        <taxon>Actinomycetes</taxon>
        <taxon>Micrococcales</taxon>
        <taxon>Microbacteriaceae</taxon>
        <taxon>Gryllotalpicola</taxon>
    </lineage>
</organism>
<evidence type="ECO:0000313" key="14">
    <source>
        <dbReference type="Proteomes" id="UP001595900"/>
    </source>
</evidence>
<protein>
    <recommendedName>
        <fullName evidence="2">tetrahydrofolate synthase</fullName>
        <ecNumber evidence="2">6.3.2.17</ecNumber>
    </recommendedName>
    <alternativeName>
        <fullName evidence="8">Tetrahydrofolylpolyglutamate synthase</fullName>
    </alternativeName>
</protein>
<keyword evidence="5 10" id="KW-0547">Nucleotide-binding</keyword>
<reference evidence="14" key="1">
    <citation type="journal article" date="2019" name="Int. J. Syst. Evol. Microbiol.">
        <title>The Global Catalogue of Microorganisms (GCM) 10K type strain sequencing project: providing services to taxonomists for standard genome sequencing and annotation.</title>
        <authorList>
            <consortium name="The Broad Institute Genomics Platform"/>
            <consortium name="The Broad Institute Genome Sequencing Center for Infectious Disease"/>
            <person name="Wu L."/>
            <person name="Ma J."/>
        </authorList>
    </citation>
    <scope>NUCLEOTIDE SEQUENCE [LARGE SCALE GENOMIC DNA]</scope>
    <source>
        <strain evidence="14">CGMCC 1.10363</strain>
    </source>
</reference>
<comment type="similarity">
    <text evidence="1 10">Belongs to the folylpolyglutamate synthase family.</text>
</comment>
<dbReference type="PIRSF" id="PIRSF001563">
    <property type="entry name" value="Folylpolyglu_synth"/>
    <property type="match status" value="1"/>
</dbReference>
<keyword evidence="14" id="KW-1185">Reference proteome</keyword>
<evidence type="ECO:0000256" key="7">
    <source>
        <dbReference type="ARBA" id="ARBA00022842"/>
    </source>
</evidence>
<evidence type="ECO:0000256" key="1">
    <source>
        <dbReference type="ARBA" id="ARBA00008276"/>
    </source>
</evidence>
<dbReference type="SUPFAM" id="SSF53623">
    <property type="entry name" value="MurD-like peptide ligases, catalytic domain"/>
    <property type="match status" value="1"/>
</dbReference>
<dbReference type="NCBIfam" id="TIGR01499">
    <property type="entry name" value="folC"/>
    <property type="match status" value="1"/>
</dbReference>
<dbReference type="Proteomes" id="UP001595900">
    <property type="component" value="Unassembled WGS sequence"/>
</dbReference>
<dbReference type="SUPFAM" id="SSF53244">
    <property type="entry name" value="MurD-like peptide ligases, peptide-binding domain"/>
    <property type="match status" value="1"/>
</dbReference>
<dbReference type="PANTHER" id="PTHR11136:SF0">
    <property type="entry name" value="DIHYDROFOLATE SYNTHETASE-RELATED"/>
    <property type="match status" value="1"/>
</dbReference>
<evidence type="ECO:0000256" key="4">
    <source>
        <dbReference type="ARBA" id="ARBA00022723"/>
    </source>
</evidence>
<evidence type="ECO:0000256" key="5">
    <source>
        <dbReference type="ARBA" id="ARBA00022741"/>
    </source>
</evidence>
<feature type="domain" description="Mur ligase central" evidence="12">
    <location>
        <begin position="141"/>
        <end position="281"/>
    </location>
</feature>
<keyword evidence="7" id="KW-0460">Magnesium</keyword>
<evidence type="ECO:0000256" key="3">
    <source>
        <dbReference type="ARBA" id="ARBA00022598"/>
    </source>
</evidence>
<comment type="caution">
    <text evidence="13">The sequence shown here is derived from an EMBL/GenBank/DDBJ whole genome shotgun (WGS) entry which is preliminary data.</text>
</comment>
<gene>
    <name evidence="13" type="ORF">ACFOYW_05760</name>
</gene>
<dbReference type="Pfam" id="PF08245">
    <property type="entry name" value="Mur_ligase_M"/>
    <property type="match status" value="1"/>
</dbReference>
<dbReference type="InterPro" id="IPR004101">
    <property type="entry name" value="Mur_ligase_C"/>
</dbReference>
<comment type="catalytic activity">
    <reaction evidence="9">
        <text>(6S)-5,6,7,8-tetrahydrofolyl-(gamma-L-Glu)(n) + L-glutamate + ATP = (6S)-5,6,7,8-tetrahydrofolyl-(gamma-L-Glu)(n+1) + ADP + phosphate + H(+)</text>
        <dbReference type="Rhea" id="RHEA:10580"/>
        <dbReference type="Rhea" id="RHEA-COMP:14738"/>
        <dbReference type="Rhea" id="RHEA-COMP:14740"/>
        <dbReference type="ChEBI" id="CHEBI:15378"/>
        <dbReference type="ChEBI" id="CHEBI:29985"/>
        <dbReference type="ChEBI" id="CHEBI:30616"/>
        <dbReference type="ChEBI" id="CHEBI:43474"/>
        <dbReference type="ChEBI" id="CHEBI:141005"/>
        <dbReference type="ChEBI" id="CHEBI:456216"/>
        <dbReference type="EC" id="6.3.2.17"/>
    </reaction>
</comment>
<evidence type="ECO:0000259" key="12">
    <source>
        <dbReference type="Pfam" id="PF08245"/>
    </source>
</evidence>
<dbReference type="Pfam" id="PF02875">
    <property type="entry name" value="Mur_ligase_C"/>
    <property type="match status" value="1"/>
</dbReference>
<dbReference type="GO" id="GO:0016874">
    <property type="term" value="F:ligase activity"/>
    <property type="evidence" value="ECO:0007669"/>
    <property type="project" value="UniProtKB-KW"/>
</dbReference>
<evidence type="ECO:0000256" key="9">
    <source>
        <dbReference type="ARBA" id="ARBA00047493"/>
    </source>
</evidence>
<evidence type="ECO:0000313" key="13">
    <source>
        <dbReference type="EMBL" id="MFC4242870.1"/>
    </source>
</evidence>
<dbReference type="EMBL" id="JBHSCN010000003">
    <property type="protein sequence ID" value="MFC4242870.1"/>
    <property type="molecule type" value="Genomic_DNA"/>
</dbReference>